<proteinExistence type="predicted"/>
<accession>R0MGY5</accession>
<organism evidence="1 2">
    <name type="scientific">Nosema bombycis (strain CQ1 / CVCC 102059)</name>
    <name type="common">Microsporidian parasite</name>
    <name type="synonym">Pebrine of silkworm</name>
    <dbReference type="NCBI Taxonomy" id="578461"/>
    <lineage>
        <taxon>Eukaryota</taxon>
        <taxon>Fungi</taxon>
        <taxon>Fungi incertae sedis</taxon>
        <taxon>Microsporidia</taxon>
        <taxon>Nosematidae</taxon>
        <taxon>Nosema</taxon>
    </lineage>
</organism>
<keyword evidence="2" id="KW-1185">Reference proteome</keyword>
<name>R0MGY5_NOSB1</name>
<protein>
    <submittedName>
        <fullName evidence="1">Uncharacterized protein</fullName>
    </submittedName>
</protein>
<dbReference type="AlphaFoldDB" id="R0MGY5"/>
<evidence type="ECO:0000313" key="1">
    <source>
        <dbReference type="EMBL" id="EOB12048.1"/>
    </source>
</evidence>
<dbReference type="HOGENOM" id="CLU_735873_0_0_1"/>
<dbReference type="EMBL" id="KB909479">
    <property type="protein sequence ID" value="EOB12048.1"/>
    <property type="molecule type" value="Genomic_DNA"/>
</dbReference>
<dbReference type="VEuPathDB" id="MicrosporidiaDB:NBO_572g0002"/>
<sequence length="376" mass="44567">MFYVLISCAVIYGFTIGEGFYSKSIILEEENAEKKAQPFSNCHIILNKSSIATEVNGIFLQSIKIKKAEGFLVIYYLENETSDFIKSLTKDECLYLRFLVLDKNEHVTYYYDNFVGLRSDTVTTRYHYYLYIKHLIFLLLVSIHEYSLLEFFSRNKIAQEVRYLQDNGLVEFYFFNKVDVFLSLGPTFWIFMNVKKPNTMNLVEFEFKCDFVIEQLLVLFGKILKTSGNYFYDIRKYDKKKYENSMSEFRLYNIYLMVVDCANLFNALINRLSLGNRRKFVYKVNFEIKEIFSKCIIITLSKKQCQAIIFESIRLKRIEKDNADSELIYFLDIQTHKIIIDIDNQTPPLKSLLLTFETRSKKKMKHIITFDPLSIQ</sequence>
<gene>
    <name evidence="1" type="ORF">NBO_572g0002</name>
</gene>
<dbReference type="Proteomes" id="UP000016927">
    <property type="component" value="Unassembled WGS sequence"/>
</dbReference>
<evidence type="ECO:0000313" key="2">
    <source>
        <dbReference type="Proteomes" id="UP000016927"/>
    </source>
</evidence>
<reference evidence="1 2" key="1">
    <citation type="journal article" date="2013" name="BMC Genomics">
        <title>Comparative genomics of parasitic silkworm microsporidia reveal an association between genome expansion and host adaptation.</title>
        <authorList>
            <person name="Pan G."/>
            <person name="Xu J."/>
            <person name="Li T."/>
            <person name="Xia Q."/>
            <person name="Liu S.L."/>
            <person name="Zhang G."/>
            <person name="Li S."/>
            <person name="Li C."/>
            <person name="Liu H."/>
            <person name="Yang L."/>
            <person name="Liu T."/>
            <person name="Zhang X."/>
            <person name="Wu Z."/>
            <person name="Fan W."/>
            <person name="Dang X."/>
            <person name="Xiang H."/>
            <person name="Tao M."/>
            <person name="Li Y."/>
            <person name="Hu J."/>
            <person name="Li Z."/>
            <person name="Lin L."/>
            <person name="Luo J."/>
            <person name="Geng L."/>
            <person name="Wang L."/>
            <person name="Long M."/>
            <person name="Wan Y."/>
            <person name="He N."/>
            <person name="Zhang Z."/>
            <person name="Lu C."/>
            <person name="Keeling P.J."/>
            <person name="Wang J."/>
            <person name="Xiang Z."/>
            <person name="Zhou Z."/>
        </authorList>
    </citation>
    <scope>NUCLEOTIDE SEQUENCE [LARGE SCALE GENOMIC DNA]</scope>
    <source>
        <strain evidence="2">CQ1 / CVCC 102059</strain>
    </source>
</reference>